<dbReference type="AlphaFoldDB" id="A0A2R3ZQ14"/>
<sequence>MNALEIYARGLRKFGVPHRSPMLGAQR</sequence>
<organism evidence="1">
    <name type="scientific">Streptomyces sp. FXJ1.235</name>
    <dbReference type="NCBI Taxonomy" id="1454112"/>
    <lineage>
        <taxon>Bacteria</taxon>
        <taxon>Bacillati</taxon>
        <taxon>Actinomycetota</taxon>
        <taxon>Actinomycetes</taxon>
        <taxon>Kitasatosporales</taxon>
        <taxon>Streptomycetaceae</taxon>
        <taxon>Streptomyces</taxon>
    </lineage>
</organism>
<reference evidence="1" key="1">
    <citation type="journal article" date="2018" name="Mar. Drugs">
        <title>Identification and Characterization of Mycemycin Biosynthetic Gene Clusters in Streptomyces olivaceus FXJ8.012 and Streptomyces sp. FXJ1.235.</title>
        <authorList>
            <person name="Song F."/>
            <person name="Liu N."/>
            <person name="Liu M."/>
            <person name="Chen Y."/>
            <person name="Huang Y."/>
        </authorList>
    </citation>
    <scope>NUCLEOTIDE SEQUENCE</scope>
    <source>
        <strain evidence="1">FXJ1.235</strain>
    </source>
</reference>
<protein>
    <submittedName>
        <fullName evidence="1">Uncharacterized protein</fullName>
    </submittedName>
</protein>
<proteinExistence type="predicted"/>
<name>A0A2R3ZQ14_9ACTN</name>
<dbReference type="EMBL" id="MG837054">
    <property type="protein sequence ID" value="AVR52585.1"/>
    <property type="molecule type" value="Genomic_DNA"/>
</dbReference>
<evidence type="ECO:0000313" key="1">
    <source>
        <dbReference type="EMBL" id="AVR52585.1"/>
    </source>
</evidence>
<accession>A0A2R3ZQ14</accession>